<dbReference type="AlphaFoldDB" id="A0A377GQ06"/>
<name>A0A377GQ06_9FUSO</name>
<evidence type="ECO:0000313" key="1">
    <source>
        <dbReference type="EMBL" id="STO28744.1"/>
    </source>
</evidence>
<reference evidence="1 2" key="1">
    <citation type="submission" date="2018-06" db="EMBL/GenBank/DDBJ databases">
        <authorList>
            <consortium name="Pathogen Informatics"/>
            <person name="Doyle S."/>
        </authorList>
    </citation>
    <scope>NUCLEOTIDE SEQUENCE [LARGE SCALE GENOMIC DNA]</scope>
    <source>
        <strain evidence="1 2">NCTC10723</strain>
    </source>
</reference>
<organism evidence="1 2">
    <name type="scientific">Fusobacterium necrogenes</name>
    <dbReference type="NCBI Taxonomy" id="858"/>
    <lineage>
        <taxon>Bacteria</taxon>
        <taxon>Fusobacteriati</taxon>
        <taxon>Fusobacteriota</taxon>
        <taxon>Fusobacteriia</taxon>
        <taxon>Fusobacteriales</taxon>
        <taxon>Fusobacteriaceae</taxon>
        <taxon>Fusobacterium</taxon>
    </lineage>
</organism>
<dbReference type="RefSeq" id="WP_115268227.1">
    <property type="nucleotide sequence ID" value="NZ_UGGU01000002.1"/>
</dbReference>
<accession>A0A377GQ06</accession>
<keyword evidence="2" id="KW-1185">Reference proteome</keyword>
<dbReference type="Proteomes" id="UP000255328">
    <property type="component" value="Unassembled WGS sequence"/>
</dbReference>
<evidence type="ECO:0000313" key="2">
    <source>
        <dbReference type="Proteomes" id="UP000255328"/>
    </source>
</evidence>
<sequence>MKKLSDEQKKLLLNMLIEDVPFTQIRKNLGLGLSYNLKTLCEYLGQKYIKAYNLHINNFNKKDLALIESNTNNITNEEILTKEDFLKGMDFLVSKLAENKNIPLVEFDSKIKNNDDEILEIVALPKVLPQRLQGENYIIKQTSVKVVDNVWQEFQQFVKSHKNYSGIEYLSLAILEFLEKYRTN</sequence>
<protein>
    <submittedName>
        <fullName evidence="1">Uncharacterized protein</fullName>
    </submittedName>
</protein>
<gene>
    <name evidence="1" type="ORF">NCTC10723_00055</name>
</gene>
<proteinExistence type="predicted"/>
<dbReference type="EMBL" id="UGGU01000002">
    <property type="protein sequence ID" value="STO28744.1"/>
    <property type="molecule type" value="Genomic_DNA"/>
</dbReference>
<dbReference type="OrthoDB" id="9845316at2"/>